<proteinExistence type="predicted"/>
<keyword evidence="2" id="KW-1185">Reference proteome</keyword>
<protein>
    <submittedName>
        <fullName evidence="1">Uncharacterized protein</fullName>
    </submittedName>
</protein>
<sequence>MSKKNSGPTPTTPWYLLVWRDLESGLCHNFRNHASDFADKISYLPDLVAHGSFKRLESITEEAFNAENARTTLAQDYFVPIAKVLAQHSGCTIPSNYYRHRFLYDTWVPRAKWDEHWPQAASDKNVIEEWNIQAGIKDKQWRIVQIELSNDLTSQLVNHVLRYDDALLEERKVVLRALTHEESTSEGKKKIAIEYLRKIVKFLLSSEDVCDEKAKREEQWERRFKNLDIYLDEDYHFLDPDKAPKKTPWKKIASLIVEVCFSYRLEKRTQAGLMCGEGFQSLLLPPVKEKWQSLSKSELWGLENDGTPVSIKNDDVLNFIIEAAKRVGNLPDSQNHPASYRRLVLDDLGVKEDEWDTVWPSSKEERQVFYRSLTPFADKVRLFFQIIGYYKTRNLHALRQSLKTSSEYDHLVLSHYREAYCYSTLNQRSAIAAGEGIWDDAYHKSEFVGFLAATARALHDENSEASGMVEGFREKAYDRIGVNEKLWEYYWPIHVSTV</sequence>
<accession>A0A6A5U162</accession>
<dbReference type="EMBL" id="ML976989">
    <property type="protein sequence ID" value="KAF1957592.1"/>
    <property type="molecule type" value="Genomic_DNA"/>
</dbReference>
<reference evidence="1" key="1">
    <citation type="journal article" date="2020" name="Stud. Mycol.">
        <title>101 Dothideomycetes genomes: a test case for predicting lifestyles and emergence of pathogens.</title>
        <authorList>
            <person name="Haridas S."/>
            <person name="Albert R."/>
            <person name="Binder M."/>
            <person name="Bloem J."/>
            <person name="Labutti K."/>
            <person name="Salamov A."/>
            <person name="Andreopoulos B."/>
            <person name="Baker S."/>
            <person name="Barry K."/>
            <person name="Bills G."/>
            <person name="Bluhm B."/>
            <person name="Cannon C."/>
            <person name="Castanera R."/>
            <person name="Culley D."/>
            <person name="Daum C."/>
            <person name="Ezra D."/>
            <person name="Gonzalez J."/>
            <person name="Henrissat B."/>
            <person name="Kuo A."/>
            <person name="Liang C."/>
            <person name="Lipzen A."/>
            <person name="Lutzoni F."/>
            <person name="Magnuson J."/>
            <person name="Mondo S."/>
            <person name="Nolan M."/>
            <person name="Ohm R."/>
            <person name="Pangilinan J."/>
            <person name="Park H.-J."/>
            <person name="Ramirez L."/>
            <person name="Alfaro M."/>
            <person name="Sun H."/>
            <person name="Tritt A."/>
            <person name="Yoshinaga Y."/>
            <person name="Zwiers L.-H."/>
            <person name="Turgeon B."/>
            <person name="Goodwin S."/>
            <person name="Spatafora J."/>
            <person name="Crous P."/>
            <person name="Grigoriev I."/>
        </authorList>
    </citation>
    <scope>NUCLEOTIDE SEQUENCE</scope>
    <source>
        <strain evidence="1">CBS 675.92</strain>
    </source>
</reference>
<evidence type="ECO:0000313" key="2">
    <source>
        <dbReference type="Proteomes" id="UP000800035"/>
    </source>
</evidence>
<dbReference type="AlphaFoldDB" id="A0A6A5U162"/>
<dbReference type="Proteomes" id="UP000800035">
    <property type="component" value="Unassembled WGS sequence"/>
</dbReference>
<organism evidence="1 2">
    <name type="scientific">Byssothecium circinans</name>
    <dbReference type="NCBI Taxonomy" id="147558"/>
    <lineage>
        <taxon>Eukaryota</taxon>
        <taxon>Fungi</taxon>
        <taxon>Dikarya</taxon>
        <taxon>Ascomycota</taxon>
        <taxon>Pezizomycotina</taxon>
        <taxon>Dothideomycetes</taxon>
        <taxon>Pleosporomycetidae</taxon>
        <taxon>Pleosporales</taxon>
        <taxon>Massarineae</taxon>
        <taxon>Massarinaceae</taxon>
        <taxon>Byssothecium</taxon>
    </lineage>
</organism>
<name>A0A6A5U162_9PLEO</name>
<gene>
    <name evidence="1" type="ORF">CC80DRAFT_547486</name>
</gene>
<evidence type="ECO:0000313" key="1">
    <source>
        <dbReference type="EMBL" id="KAF1957592.1"/>
    </source>
</evidence>